<dbReference type="GO" id="GO:0043164">
    <property type="term" value="P:Gram-negative-bacterium-type cell wall biogenesis"/>
    <property type="evidence" value="ECO:0007669"/>
    <property type="project" value="TreeGrafter"/>
</dbReference>
<dbReference type="Pfam" id="PF02698">
    <property type="entry name" value="DUF218"/>
    <property type="match status" value="1"/>
</dbReference>
<feature type="transmembrane region" description="Helical" evidence="1">
    <location>
        <begin position="12"/>
        <end position="32"/>
    </location>
</feature>
<dbReference type="InterPro" id="IPR003848">
    <property type="entry name" value="DUF218"/>
</dbReference>
<dbReference type="CDD" id="cd06259">
    <property type="entry name" value="YdcF-like"/>
    <property type="match status" value="1"/>
</dbReference>
<protein>
    <submittedName>
        <fullName evidence="3">YdcF family protein</fullName>
    </submittedName>
</protein>
<proteinExistence type="predicted"/>
<feature type="transmembrane region" description="Helical" evidence="1">
    <location>
        <begin position="39"/>
        <end position="66"/>
    </location>
</feature>
<keyword evidence="1" id="KW-1133">Transmembrane helix</keyword>
<dbReference type="PANTHER" id="PTHR30336:SF4">
    <property type="entry name" value="ENVELOPE BIOGENESIS FACTOR ELYC"/>
    <property type="match status" value="1"/>
</dbReference>
<feature type="domain" description="DUF218" evidence="2">
    <location>
        <begin position="81"/>
        <end position="245"/>
    </location>
</feature>
<dbReference type="GO" id="GO:0005886">
    <property type="term" value="C:plasma membrane"/>
    <property type="evidence" value="ECO:0007669"/>
    <property type="project" value="TreeGrafter"/>
</dbReference>
<dbReference type="InterPro" id="IPR014729">
    <property type="entry name" value="Rossmann-like_a/b/a_fold"/>
</dbReference>
<evidence type="ECO:0000313" key="4">
    <source>
        <dbReference type="Proteomes" id="UP000596827"/>
    </source>
</evidence>
<comment type="caution">
    <text evidence="3">The sequence shown here is derived from an EMBL/GenBank/DDBJ whole genome shotgun (WGS) entry which is preliminary data.</text>
</comment>
<dbReference type="PANTHER" id="PTHR30336">
    <property type="entry name" value="INNER MEMBRANE PROTEIN, PROBABLE PERMEASE"/>
    <property type="match status" value="1"/>
</dbReference>
<accession>A0A923S2Y7</accession>
<reference evidence="3" key="1">
    <citation type="submission" date="2020-08" db="EMBL/GenBank/DDBJ databases">
        <title>Ramlibacter sp. GTP1 16S ribosomal RNA gene genome sequencing and assembly.</title>
        <authorList>
            <person name="Kang M."/>
        </authorList>
    </citation>
    <scope>NUCLEOTIDE SEQUENCE</scope>
    <source>
        <strain evidence="3">GTP1</strain>
    </source>
</reference>
<dbReference type="RefSeq" id="WP_187082357.1">
    <property type="nucleotide sequence ID" value="NZ_JACORU010000005.1"/>
</dbReference>
<evidence type="ECO:0000256" key="1">
    <source>
        <dbReference type="SAM" id="Phobius"/>
    </source>
</evidence>
<dbReference type="AlphaFoldDB" id="A0A923S2Y7"/>
<dbReference type="EMBL" id="JACORU010000005">
    <property type="protein sequence ID" value="MBC5765890.1"/>
    <property type="molecule type" value="Genomic_DNA"/>
</dbReference>
<dbReference type="Proteomes" id="UP000596827">
    <property type="component" value="Unassembled WGS sequence"/>
</dbReference>
<gene>
    <name evidence="3" type="ORF">H8R02_15585</name>
</gene>
<name>A0A923S2Y7_9BURK</name>
<evidence type="ECO:0000259" key="2">
    <source>
        <dbReference type="Pfam" id="PF02698"/>
    </source>
</evidence>
<keyword evidence="1" id="KW-0472">Membrane</keyword>
<sequence length="249" mass="26970">MEFGELKPILKAIALPPTGLLLLALLGMLLALRKRIAGLAVSATALAGLWLLGCNGVAVALAHWLLPPVVPVTDRELQGVQAIVVLGGGMGYAPEYGNLQPNPWVLSRLRFTAALARRTGKPVAVSSGNGWGGEEIDEAEAVVYARMLAGDYGIKPRWLESKSRDTRENAEMTAALLRPEGIRRIAVVTDAAHMPRSLRNFREAGFDVVAAPTDFIGRSGTFIYDWLPTARGLRNCHYVLHEWLGARLT</sequence>
<evidence type="ECO:0000313" key="3">
    <source>
        <dbReference type="EMBL" id="MBC5765890.1"/>
    </source>
</evidence>
<keyword evidence="4" id="KW-1185">Reference proteome</keyword>
<dbReference type="InterPro" id="IPR051599">
    <property type="entry name" value="Cell_Envelope_Assoc"/>
</dbReference>
<dbReference type="GO" id="GO:0000270">
    <property type="term" value="P:peptidoglycan metabolic process"/>
    <property type="evidence" value="ECO:0007669"/>
    <property type="project" value="TreeGrafter"/>
</dbReference>
<dbReference type="Gene3D" id="3.40.50.620">
    <property type="entry name" value="HUPs"/>
    <property type="match status" value="1"/>
</dbReference>
<keyword evidence="1" id="KW-0812">Transmembrane</keyword>
<organism evidence="3 4">
    <name type="scientific">Ramlibacter albus</name>
    <dbReference type="NCBI Taxonomy" id="2079448"/>
    <lineage>
        <taxon>Bacteria</taxon>
        <taxon>Pseudomonadati</taxon>
        <taxon>Pseudomonadota</taxon>
        <taxon>Betaproteobacteria</taxon>
        <taxon>Burkholderiales</taxon>
        <taxon>Comamonadaceae</taxon>
        <taxon>Ramlibacter</taxon>
    </lineage>
</organism>